<reference evidence="2 3" key="1">
    <citation type="submission" date="2014-04" db="EMBL/GenBank/DDBJ databases">
        <authorList>
            <consortium name="DOE Joint Genome Institute"/>
            <person name="Kuo A."/>
            <person name="Kohler A."/>
            <person name="Jargeat P."/>
            <person name="Nagy L.G."/>
            <person name="Floudas D."/>
            <person name="Copeland A."/>
            <person name="Barry K.W."/>
            <person name="Cichocki N."/>
            <person name="Veneault-Fourrey C."/>
            <person name="LaButti K."/>
            <person name="Lindquist E.A."/>
            <person name="Lipzen A."/>
            <person name="Lundell T."/>
            <person name="Morin E."/>
            <person name="Murat C."/>
            <person name="Sun H."/>
            <person name="Tunlid A."/>
            <person name="Henrissat B."/>
            <person name="Grigoriev I.V."/>
            <person name="Hibbett D.S."/>
            <person name="Martin F."/>
            <person name="Nordberg H.P."/>
            <person name="Cantor M.N."/>
            <person name="Hua S.X."/>
        </authorList>
    </citation>
    <scope>NUCLEOTIDE SEQUENCE [LARGE SCALE GENOMIC DNA]</scope>
    <source>
        <strain evidence="2 3">Ve08.2h10</strain>
    </source>
</reference>
<sequence length="141" mass="15376">MRGSFPWGTLLCILANQGLVFMGWPHGALMPSQLRNENVGTKGITDLSLTDCRLLYSAFINKDISIMKLRTTEERSKFPVSSTTPVIVSGAPPADSLYPNGQQMYADGTIDHDGLPVFHGATWLPTSSESQPCTPPPRNQL</sequence>
<reference evidence="3" key="2">
    <citation type="submission" date="2015-01" db="EMBL/GenBank/DDBJ databases">
        <title>Evolutionary Origins and Diversification of the Mycorrhizal Mutualists.</title>
        <authorList>
            <consortium name="DOE Joint Genome Institute"/>
            <consortium name="Mycorrhizal Genomics Consortium"/>
            <person name="Kohler A."/>
            <person name="Kuo A."/>
            <person name="Nagy L.G."/>
            <person name="Floudas D."/>
            <person name="Copeland A."/>
            <person name="Barry K.W."/>
            <person name="Cichocki N."/>
            <person name="Veneault-Fourrey C."/>
            <person name="LaButti K."/>
            <person name="Lindquist E.A."/>
            <person name="Lipzen A."/>
            <person name="Lundell T."/>
            <person name="Morin E."/>
            <person name="Murat C."/>
            <person name="Riley R."/>
            <person name="Ohm R."/>
            <person name="Sun H."/>
            <person name="Tunlid A."/>
            <person name="Henrissat B."/>
            <person name="Grigoriev I.V."/>
            <person name="Hibbett D.S."/>
            <person name="Martin F."/>
        </authorList>
    </citation>
    <scope>NUCLEOTIDE SEQUENCE [LARGE SCALE GENOMIC DNA]</scope>
    <source>
        <strain evidence="3">Ve08.2h10</strain>
    </source>
</reference>
<accession>A0A0D0CYR1</accession>
<evidence type="ECO:0000313" key="2">
    <source>
        <dbReference type="EMBL" id="KIK80788.1"/>
    </source>
</evidence>
<keyword evidence="1" id="KW-0732">Signal</keyword>
<dbReference type="OrthoDB" id="2637568at2759"/>
<organism evidence="2 3">
    <name type="scientific">Paxillus rubicundulus Ve08.2h10</name>
    <dbReference type="NCBI Taxonomy" id="930991"/>
    <lineage>
        <taxon>Eukaryota</taxon>
        <taxon>Fungi</taxon>
        <taxon>Dikarya</taxon>
        <taxon>Basidiomycota</taxon>
        <taxon>Agaricomycotina</taxon>
        <taxon>Agaricomycetes</taxon>
        <taxon>Agaricomycetidae</taxon>
        <taxon>Boletales</taxon>
        <taxon>Paxilineae</taxon>
        <taxon>Paxillaceae</taxon>
        <taxon>Paxillus</taxon>
    </lineage>
</organism>
<dbReference type="AlphaFoldDB" id="A0A0D0CYR1"/>
<dbReference type="InParanoid" id="A0A0D0CYR1"/>
<protein>
    <submittedName>
        <fullName evidence="2">Uncharacterized protein</fullName>
    </submittedName>
</protein>
<proteinExistence type="predicted"/>
<name>A0A0D0CYR1_9AGAM</name>
<gene>
    <name evidence="2" type="ORF">PAXRUDRAFT_157683</name>
</gene>
<dbReference type="EMBL" id="KN825932">
    <property type="protein sequence ID" value="KIK80788.1"/>
    <property type="molecule type" value="Genomic_DNA"/>
</dbReference>
<dbReference type="Proteomes" id="UP000054538">
    <property type="component" value="Unassembled WGS sequence"/>
</dbReference>
<keyword evidence="3" id="KW-1185">Reference proteome</keyword>
<feature type="signal peptide" evidence="1">
    <location>
        <begin position="1"/>
        <end position="22"/>
    </location>
</feature>
<feature type="chain" id="PRO_5002220603" evidence="1">
    <location>
        <begin position="23"/>
        <end position="141"/>
    </location>
</feature>
<evidence type="ECO:0000313" key="3">
    <source>
        <dbReference type="Proteomes" id="UP000054538"/>
    </source>
</evidence>
<evidence type="ECO:0000256" key="1">
    <source>
        <dbReference type="SAM" id="SignalP"/>
    </source>
</evidence>
<dbReference type="HOGENOM" id="CLU_1825895_0_0_1"/>